<comment type="caution">
    <text evidence="2">The sequence shown here is derived from an EMBL/GenBank/DDBJ whole genome shotgun (WGS) entry which is preliminary data.</text>
</comment>
<sequence>MRIQWGLAALIFVLCASARGAEPPARTVVVLSREIRPYLVAVEALEKAIPHPVQRLYLEDGPSQITDTLRDPTTPLHAVVTVGPEATDLVAASQPNAPILALMVLHAPEALQGHAPSSAIVLSIPVDEQVAWIHRLFPHVTTVAVLSATEPPRGPHESIANGPSPSFPVRTLPLAVTDSPAWERALQKAAAASAQAVLFLPHGQLSSTAVIRHVVRHAVLRRLLAVGYNRLFLEAGAAAAFLFDPEATGTAAAQLLTSPGWGRDSMVMHAPYRVVLRASTLRHLHLKVPDPLPLKVFVE</sequence>
<protein>
    <submittedName>
        <fullName evidence="2">ABC-type uncharacterized transport system substrate-binding protein</fullName>
    </submittedName>
</protein>
<name>A0A3N1VK27_9BACT</name>
<dbReference type="RefSeq" id="WP_123288958.1">
    <property type="nucleotide sequence ID" value="NZ_RJVA01000009.1"/>
</dbReference>
<evidence type="ECO:0000256" key="1">
    <source>
        <dbReference type="SAM" id="SignalP"/>
    </source>
</evidence>
<evidence type="ECO:0000313" key="3">
    <source>
        <dbReference type="Proteomes" id="UP000276223"/>
    </source>
</evidence>
<feature type="chain" id="PRO_5018262772" evidence="1">
    <location>
        <begin position="21"/>
        <end position="299"/>
    </location>
</feature>
<gene>
    <name evidence="2" type="ORF">EDC27_0424</name>
</gene>
<organism evidence="2 3">
    <name type="scientific">Desulfosoma caldarium</name>
    <dbReference type="NCBI Taxonomy" id="610254"/>
    <lineage>
        <taxon>Bacteria</taxon>
        <taxon>Pseudomonadati</taxon>
        <taxon>Thermodesulfobacteriota</taxon>
        <taxon>Syntrophobacteria</taxon>
        <taxon>Syntrophobacterales</taxon>
        <taxon>Syntrophobacteraceae</taxon>
        <taxon>Desulfosoma</taxon>
    </lineage>
</organism>
<feature type="signal peptide" evidence="1">
    <location>
        <begin position="1"/>
        <end position="20"/>
    </location>
</feature>
<evidence type="ECO:0000313" key="2">
    <source>
        <dbReference type="EMBL" id="ROR03166.1"/>
    </source>
</evidence>
<keyword evidence="3" id="KW-1185">Reference proteome</keyword>
<dbReference type="AlphaFoldDB" id="A0A3N1VK27"/>
<dbReference type="Proteomes" id="UP000276223">
    <property type="component" value="Unassembled WGS sequence"/>
</dbReference>
<keyword evidence="1" id="KW-0732">Signal</keyword>
<dbReference type="EMBL" id="RJVA01000009">
    <property type="protein sequence ID" value="ROR03166.1"/>
    <property type="molecule type" value="Genomic_DNA"/>
</dbReference>
<accession>A0A3N1VK27</accession>
<dbReference type="Gene3D" id="3.40.50.2300">
    <property type="match status" value="1"/>
</dbReference>
<reference evidence="2 3" key="1">
    <citation type="submission" date="2018-11" db="EMBL/GenBank/DDBJ databases">
        <title>Genomic Encyclopedia of Type Strains, Phase IV (KMG-IV): sequencing the most valuable type-strain genomes for metagenomic binning, comparative biology and taxonomic classification.</title>
        <authorList>
            <person name="Goeker M."/>
        </authorList>
    </citation>
    <scope>NUCLEOTIDE SEQUENCE [LARGE SCALE GENOMIC DNA]</scope>
    <source>
        <strain evidence="2 3">DSM 22027</strain>
    </source>
</reference>
<proteinExistence type="predicted"/>